<protein>
    <recommendedName>
        <fullName evidence="3">Carboxypeptidase-like regulatory domain-containing protein</fullName>
    </recommendedName>
</protein>
<proteinExistence type="predicted"/>
<evidence type="ECO:0000313" key="1">
    <source>
        <dbReference type="EMBL" id="THD69173.1"/>
    </source>
</evidence>
<dbReference type="InterPro" id="IPR008969">
    <property type="entry name" value="CarboxyPept-like_regulatory"/>
</dbReference>
<organism evidence="1 2">
    <name type="scientific">Robertkochia marina</name>
    <dbReference type="NCBI Taxonomy" id="1227945"/>
    <lineage>
        <taxon>Bacteria</taxon>
        <taxon>Pseudomonadati</taxon>
        <taxon>Bacteroidota</taxon>
        <taxon>Flavobacteriia</taxon>
        <taxon>Flavobacteriales</taxon>
        <taxon>Flavobacteriaceae</taxon>
        <taxon>Robertkochia</taxon>
    </lineage>
</organism>
<reference evidence="1 2" key="1">
    <citation type="submission" date="2019-04" db="EMBL/GenBank/DDBJ databases">
        <title>Draft genome sequence of Robertkochia marina CC-AMO-30D.</title>
        <authorList>
            <person name="Hameed A."/>
            <person name="Lin S.-Y."/>
            <person name="Shahina M."/>
            <person name="Lai W.-A."/>
            <person name="Young C.-C."/>
        </authorList>
    </citation>
    <scope>NUCLEOTIDE SEQUENCE [LARGE SCALE GENOMIC DNA]</scope>
    <source>
        <strain evidence="1 2">CC-AMO-30D</strain>
    </source>
</reference>
<dbReference type="Pfam" id="PF13715">
    <property type="entry name" value="CarbopepD_reg_2"/>
    <property type="match status" value="1"/>
</dbReference>
<dbReference type="AlphaFoldDB" id="A0A4S3M2B5"/>
<name>A0A4S3M2B5_9FLAO</name>
<dbReference type="EMBL" id="SSMC01000001">
    <property type="protein sequence ID" value="THD69173.1"/>
    <property type="molecule type" value="Genomic_DNA"/>
</dbReference>
<gene>
    <name evidence="1" type="ORF">E7Z59_02250</name>
</gene>
<evidence type="ECO:0000313" key="2">
    <source>
        <dbReference type="Proteomes" id="UP000305939"/>
    </source>
</evidence>
<dbReference type="OrthoDB" id="1427655at2"/>
<evidence type="ECO:0008006" key="3">
    <source>
        <dbReference type="Google" id="ProtNLM"/>
    </source>
</evidence>
<dbReference type="Proteomes" id="UP000305939">
    <property type="component" value="Unassembled WGS sequence"/>
</dbReference>
<sequence length="284" mass="32107">MLKACLRFCSEESALYFELKFNRFLKLYLSIWLCLIFVAANAQEDLFKGRITDGHSNLESAHILNLSKELQTISDANGAFEISADVSDTLVITFLGYSQLNFLVTEAQLSAESNLIELSKDGIPLEEVTVEGYRAMDAVALGLINKRPKKLTTNERKLKEAGDFKAVQLLGIVGGGVPIIPMLNKITGRTKRLKKRVAVENENLLKEYLHENYGSFCSKRLGLEGEQIDRFLYFAVINHDWDDLYPHAKEEQFEFRLIQAHQKYTASLLEESSSEKTFAVPSNN</sequence>
<comment type="caution">
    <text evidence="1">The sequence shown here is derived from an EMBL/GenBank/DDBJ whole genome shotgun (WGS) entry which is preliminary data.</text>
</comment>
<keyword evidence="2" id="KW-1185">Reference proteome</keyword>
<dbReference type="SUPFAM" id="SSF49464">
    <property type="entry name" value="Carboxypeptidase regulatory domain-like"/>
    <property type="match status" value="1"/>
</dbReference>
<accession>A0A4S3M2B5</accession>